<protein>
    <recommendedName>
        <fullName evidence="2">Tail specific protease domain-containing protein</fullName>
    </recommendedName>
</protein>
<dbReference type="Gene3D" id="3.90.226.10">
    <property type="entry name" value="2-enoyl-CoA Hydratase, Chain A, domain 1"/>
    <property type="match status" value="1"/>
</dbReference>
<dbReference type="Pfam" id="PF03572">
    <property type="entry name" value="Peptidase_S41"/>
    <property type="match status" value="1"/>
</dbReference>
<dbReference type="AlphaFoldDB" id="F4P3X4"/>
<dbReference type="GO" id="GO:0006508">
    <property type="term" value="P:proteolysis"/>
    <property type="evidence" value="ECO:0007669"/>
    <property type="project" value="InterPro"/>
</dbReference>
<feature type="signal peptide" evidence="1">
    <location>
        <begin position="1"/>
        <end position="21"/>
    </location>
</feature>
<dbReference type="EMBL" id="GL882884">
    <property type="protein sequence ID" value="EGF80296.1"/>
    <property type="molecule type" value="Genomic_DNA"/>
</dbReference>
<dbReference type="PANTHER" id="PTHR32060:SF22">
    <property type="entry name" value="CARBOXYL-TERMINAL-PROCESSING PEPTIDASE 3, CHLOROPLASTIC"/>
    <property type="match status" value="1"/>
</dbReference>
<feature type="domain" description="Tail specific protease" evidence="2">
    <location>
        <begin position="495"/>
        <end position="671"/>
    </location>
</feature>
<dbReference type="InParanoid" id="F4P3X4"/>
<organism evidence="3 4">
    <name type="scientific">Batrachochytrium dendrobatidis (strain JAM81 / FGSC 10211)</name>
    <name type="common">Frog chytrid fungus</name>
    <dbReference type="NCBI Taxonomy" id="684364"/>
    <lineage>
        <taxon>Eukaryota</taxon>
        <taxon>Fungi</taxon>
        <taxon>Fungi incertae sedis</taxon>
        <taxon>Chytridiomycota</taxon>
        <taxon>Chytridiomycota incertae sedis</taxon>
        <taxon>Chytridiomycetes</taxon>
        <taxon>Rhizophydiales</taxon>
        <taxon>Rhizophydiales incertae sedis</taxon>
        <taxon>Batrachochytrium</taxon>
    </lineage>
</organism>
<gene>
    <name evidence="3" type="ORF">BATDEDRAFT_25222</name>
</gene>
<keyword evidence="4" id="KW-1185">Reference proteome</keyword>
<dbReference type="OrthoDB" id="2110690at2759"/>
<dbReference type="RefSeq" id="XP_006679061.1">
    <property type="nucleotide sequence ID" value="XM_006678998.1"/>
</dbReference>
<reference evidence="3 4" key="1">
    <citation type="submission" date="2009-12" db="EMBL/GenBank/DDBJ databases">
        <title>The draft genome of Batrachochytrium dendrobatidis.</title>
        <authorList>
            <consortium name="US DOE Joint Genome Institute (JGI-PGF)"/>
            <person name="Kuo A."/>
            <person name="Salamov A."/>
            <person name="Schmutz J."/>
            <person name="Lucas S."/>
            <person name="Pitluck S."/>
            <person name="Rosenblum E."/>
            <person name="Stajich J."/>
            <person name="Eisen M."/>
            <person name="Grigoriev I.V."/>
        </authorList>
    </citation>
    <scope>NUCLEOTIDE SEQUENCE [LARGE SCALE GENOMIC DNA]</scope>
    <source>
        <strain evidence="4">JAM81 / FGSC 10211</strain>
    </source>
</reference>
<dbReference type="GO" id="GO:0004175">
    <property type="term" value="F:endopeptidase activity"/>
    <property type="evidence" value="ECO:0000318"/>
    <property type="project" value="GO_Central"/>
</dbReference>
<keyword evidence="1" id="KW-0732">Signal</keyword>
<dbReference type="Proteomes" id="UP000007241">
    <property type="component" value="Unassembled WGS sequence"/>
</dbReference>
<accession>F4P3X4</accession>
<dbReference type="PANTHER" id="PTHR32060">
    <property type="entry name" value="TAIL-SPECIFIC PROTEASE"/>
    <property type="match status" value="1"/>
</dbReference>
<name>F4P3X4_BATDJ</name>
<dbReference type="InterPro" id="IPR005151">
    <property type="entry name" value="Tail-specific_protease"/>
</dbReference>
<proteinExistence type="predicted"/>
<evidence type="ECO:0000313" key="3">
    <source>
        <dbReference type="EMBL" id="EGF80296.1"/>
    </source>
</evidence>
<evidence type="ECO:0000259" key="2">
    <source>
        <dbReference type="Pfam" id="PF03572"/>
    </source>
</evidence>
<dbReference type="HOGENOM" id="CLU_014178_0_0_1"/>
<dbReference type="GO" id="GO:0008236">
    <property type="term" value="F:serine-type peptidase activity"/>
    <property type="evidence" value="ECO:0007669"/>
    <property type="project" value="InterPro"/>
</dbReference>
<dbReference type="GeneID" id="18238732"/>
<dbReference type="InterPro" id="IPR029045">
    <property type="entry name" value="ClpP/crotonase-like_dom_sf"/>
</dbReference>
<evidence type="ECO:0000256" key="1">
    <source>
        <dbReference type="SAM" id="SignalP"/>
    </source>
</evidence>
<feature type="chain" id="PRO_5003318893" description="Tail specific protease domain-containing protein" evidence="1">
    <location>
        <begin position="22"/>
        <end position="1082"/>
    </location>
</feature>
<dbReference type="STRING" id="684364.F4P3X4"/>
<evidence type="ECO:0000313" key="4">
    <source>
        <dbReference type="Proteomes" id="UP000007241"/>
    </source>
</evidence>
<sequence>MLYSTTLILAGLSCISSHAVSTDTHHDVPADFANATSTQGDEFGSATTYTAYSATPLVKTPAGYGPESSGTQTASTMNSFEWLESTATMTSTAADNLTPYSNYPAEYPVSSTDVKFETEFKSVATYTASDLQTTSTFSAPEPTETALPTPKQSEFTLLEEDRKSGRLVFIPYTAEQRNNILTNIETAIPAYFNKESKVPYKDYKIYLDQIFKYFRSNITDAEFQLGLSEAFTYLHDYQTLFTMSGPYSCFLATTGLKFQMVNEKTDSWKVEPTVVVSEVTTDPHRVSLHGSAYTQIQQGDILYSINGLNFTDWENSNWFNYSFFSKKSSSFQYASLEMLHAMGGGSTPLPTDDSIHFEFKSGSKNGTMYSVEVPYVNYRDDECWNMSSTLYKNLTGVTLAGTPAAESLHDTESLPFTYNTPYHGNLVFKKRGDSVRDKLYQLEMHGATLPTTNSTSNTTDSTAAHALNSTAAFTLHSTASEHIKWGIWSPLDKNLAVVRLDTFMPSVNHSTLTPVADTLEVLRYLLTHQLKYTRALVLDIRSNSGGLYDFASQIPQFFKPDHHPLQMQYLVNNATYSLFVNHTSVASPFYNAWLSTPPGSNYTTMIDIVPMQSVNLIGQMYLRPMGVFNNGGCYSACEMFTASIQDHNIGTVFGEDGQTSGSGSLSFDTQDLVSHNPVDFTPAPYTSNLTSPDGQTKAYSDFSVAVAQVVRGARFVGLPIEEMGVYTDVLVRPTHSDLQPNATTNTQLDRIADYLVQTGNSTKQNQLHFVAEPYLSEIIAGPFTLTCEVAGMDNVTLYNTDGLVLSSVTTNQTNIHNVSITADTKYTELGNNHVMLVGSSNGSQVLKTYREVRVVPTRANHHNLLSSNFTLGNVSTHVGVYNHPLTRSDQGWNKQGEAWVVNTNTTNTLGVDTTLESFFVSPVGSNVTVAIHANVDCTPAHDFVYIKVRHANGLIEPFFTSTFDPSTRSVGISGRNKTVDEAFTFTAITDSFSVMLQFVSNAGSLSNVIVHSMAVSTAIESSFRPRSSDNEYEDEEMNGIANNHCSCFANINTVCLLIETARQRLLADSSLVLTQDLSVPLV</sequence>
<dbReference type="SUPFAM" id="SSF52096">
    <property type="entry name" value="ClpP/crotonase"/>
    <property type="match status" value="1"/>
</dbReference>